<dbReference type="Gene3D" id="1.10.8.10">
    <property type="entry name" value="DNA helicase RuvA subunit, C-terminal domain"/>
    <property type="match status" value="1"/>
</dbReference>
<evidence type="ECO:0000256" key="1">
    <source>
        <dbReference type="ARBA" id="ARBA00004496"/>
    </source>
</evidence>
<dbReference type="Proteomes" id="UP001497444">
    <property type="component" value="Chromosome 15"/>
</dbReference>
<feature type="compositionally biased region" description="Polar residues" evidence="4">
    <location>
        <begin position="86"/>
        <end position="100"/>
    </location>
</feature>
<keyword evidence="2" id="KW-0963">Cytoplasm</keyword>
<evidence type="ECO:0000256" key="3">
    <source>
        <dbReference type="ARBA" id="ARBA00023054"/>
    </source>
</evidence>
<dbReference type="Pfam" id="PF22566">
    <property type="entry name" value="UBA_8"/>
    <property type="match status" value="1"/>
</dbReference>
<dbReference type="InterPro" id="IPR054109">
    <property type="entry name" value="UBA_8"/>
</dbReference>
<comment type="subcellular location">
    <subcellularLocation>
        <location evidence="1">Cytoplasm</location>
    </subcellularLocation>
</comment>
<dbReference type="InterPro" id="IPR001012">
    <property type="entry name" value="UBX_dom"/>
</dbReference>
<evidence type="ECO:0000256" key="2">
    <source>
        <dbReference type="ARBA" id="ARBA00022490"/>
    </source>
</evidence>
<keyword evidence="7" id="KW-1185">Reference proteome</keyword>
<dbReference type="PROSITE" id="PS50033">
    <property type="entry name" value="UBX"/>
    <property type="match status" value="1"/>
</dbReference>
<dbReference type="SMART" id="SM00594">
    <property type="entry name" value="UAS"/>
    <property type="match status" value="1"/>
</dbReference>
<protein>
    <recommendedName>
        <fullName evidence="5">UBX domain-containing protein</fullName>
    </recommendedName>
</protein>
<dbReference type="Pfam" id="PF21021">
    <property type="entry name" value="FAF1"/>
    <property type="match status" value="1"/>
</dbReference>
<dbReference type="CDD" id="cd02958">
    <property type="entry name" value="UAS"/>
    <property type="match status" value="1"/>
</dbReference>
<dbReference type="CDD" id="cd14353">
    <property type="entry name" value="UBA_FAF"/>
    <property type="match status" value="1"/>
</dbReference>
<name>A0ABP0WBC3_9BRYO</name>
<organism evidence="6 7">
    <name type="scientific">Sphagnum jensenii</name>
    <dbReference type="NCBI Taxonomy" id="128206"/>
    <lineage>
        <taxon>Eukaryota</taxon>
        <taxon>Viridiplantae</taxon>
        <taxon>Streptophyta</taxon>
        <taxon>Embryophyta</taxon>
        <taxon>Bryophyta</taxon>
        <taxon>Sphagnophytina</taxon>
        <taxon>Sphagnopsida</taxon>
        <taxon>Sphagnales</taxon>
        <taxon>Sphagnaceae</taxon>
        <taxon>Sphagnum</taxon>
    </lineage>
</organism>
<evidence type="ECO:0000259" key="5">
    <source>
        <dbReference type="PROSITE" id="PS50033"/>
    </source>
</evidence>
<evidence type="ECO:0000313" key="6">
    <source>
        <dbReference type="EMBL" id="CAK9263216.1"/>
    </source>
</evidence>
<dbReference type="InterPro" id="IPR006577">
    <property type="entry name" value="UAS"/>
</dbReference>
<keyword evidence="3" id="KW-0175">Coiled coil</keyword>
<dbReference type="Gene3D" id="3.10.20.90">
    <property type="entry name" value="Phosphatidylinositol 3-kinase Catalytic Subunit, Chain A, domain 1"/>
    <property type="match status" value="1"/>
</dbReference>
<evidence type="ECO:0000256" key="4">
    <source>
        <dbReference type="SAM" id="MobiDB-lite"/>
    </source>
</evidence>
<proteinExistence type="predicted"/>
<dbReference type="Gene3D" id="3.40.30.10">
    <property type="entry name" value="Glutaredoxin"/>
    <property type="match status" value="1"/>
</dbReference>
<accession>A0ABP0WBC3</accession>
<dbReference type="SUPFAM" id="SSF54236">
    <property type="entry name" value="Ubiquitin-like"/>
    <property type="match status" value="1"/>
</dbReference>
<feature type="domain" description="UBX" evidence="5">
    <location>
        <begin position="437"/>
        <end position="515"/>
    </location>
</feature>
<dbReference type="InterPro" id="IPR036249">
    <property type="entry name" value="Thioredoxin-like_sf"/>
</dbReference>
<gene>
    <name evidence="6" type="ORF">CSSPJE1EN1_LOCUS8694</name>
</gene>
<feature type="region of interest" description="Disordered" evidence="4">
    <location>
        <begin position="61"/>
        <end position="100"/>
    </location>
</feature>
<dbReference type="SUPFAM" id="SSF52833">
    <property type="entry name" value="Thioredoxin-like"/>
    <property type="match status" value="1"/>
</dbReference>
<dbReference type="InterPro" id="IPR029071">
    <property type="entry name" value="Ubiquitin-like_domsf"/>
</dbReference>
<dbReference type="InterPro" id="IPR050730">
    <property type="entry name" value="UBX_domain-protein"/>
</dbReference>
<sequence length="518" mass="58032">MADEAENNKLADFQEITGLQDLLLCHQVLQDHNWDLEAAVSSILDLQTLEQEQQNGAAFAAASSSWDWSATDEQVREEEPERFSSGGETSTASSDRSSFRNNPNLYGDGAAYHHHPLAVEHSNSLLRPFDTDAEAYNDGVWRLVDLPSSIVRGSYNLMSDAVGLGMGMAGGMLNYSMDVLGLRGDRSRHRRQDISQEVFTPASEVASFIQRFEREYGAYHPQFQRLSFLEALRYAERVHKFLFVYIHSPEHLSTPGFCKETLCHQVVVEFLNENFVSWGGEVLSSEGYQMSKSLKIASLPFCAIVTSAPNAQIAVVQQIEGSKSAGELLSIIQGVVEEHDAAFSFAQAQEEEHQDHIRLRQEQDVAYQIGLQADQEREERQQDEAAQISREEEVAEYQRREIEEAAAWAAQEAAEKEAALERRHRKRAITLLTEPDKGPNVTQVLLRLPTGERIQRRFESSAKVGALYDYVDSFGTVGAGKFSLVSNFPRIVYGPDKMDLTLRDAGLHPNASLFVQLN</sequence>
<dbReference type="PANTHER" id="PTHR23322">
    <property type="entry name" value="FAS-ASSOCIATED PROTEIN"/>
    <property type="match status" value="1"/>
</dbReference>
<dbReference type="PANTHER" id="PTHR23322:SF1">
    <property type="entry name" value="FAS-ASSOCIATED FACTOR 2"/>
    <property type="match status" value="1"/>
</dbReference>
<dbReference type="CDD" id="cd01767">
    <property type="entry name" value="UBX"/>
    <property type="match status" value="1"/>
</dbReference>
<dbReference type="SMART" id="SM00166">
    <property type="entry name" value="UBX"/>
    <property type="match status" value="1"/>
</dbReference>
<dbReference type="Pfam" id="PF00789">
    <property type="entry name" value="UBX"/>
    <property type="match status" value="1"/>
</dbReference>
<evidence type="ECO:0000313" key="7">
    <source>
        <dbReference type="Proteomes" id="UP001497444"/>
    </source>
</evidence>
<dbReference type="EMBL" id="OZ020110">
    <property type="protein sequence ID" value="CAK9263216.1"/>
    <property type="molecule type" value="Genomic_DNA"/>
</dbReference>
<dbReference type="InterPro" id="IPR049483">
    <property type="entry name" value="FAF1_2-like_UAS"/>
</dbReference>
<feature type="compositionally biased region" description="Basic and acidic residues" evidence="4">
    <location>
        <begin position="73"/>
        <end position="82"/>
    </location>
</feature>
<reference evidence="6" key="1">
    <citation type="submission" date="2024-02" db="EMBL/GenBank/DDBJ databases">
        <authorList>
            <consortium name="ELIXIR-Norway"/>
            <consortium name="Elixir Norway"/>
        </authorList>
    </citation>
    <scope>NUCLEOTIDE SEQUENCE</scope>
</reference>